<keyword evidence="2" id="KW-0732">Signal</keyword>
<dbReference type="EMBL" id="FQXV01000001">
    <property type="protein sequence ID" value="SHH60969.1"/>
    <property type="molecule type" value="Genomic_DNA"/>
</dbReference>
<evidence type="ECO:0000313" key="4">
    <source>
        <dbReference type="Proteomes" id="UP000183995"/>
    </source>
</evidence>
<evidence type="ECO:0000313" key="3">
    <source>
        <dbReference type="EMBL" id="SHH60969.1"/>
    </source>
</evidence>
<evidence type="ECO:0008006" key="5">
    <source>
        <dbReference type="Google" id="ProtNLM"/>
    </source>
</evidence>
<organism evidence="3 4">
    <name type="scientific">Sporobacter termitidis DSM 10068</name>
    <dbReference type="NCBI Taxonomy" id="1123282"/>
    <lineage>
        <taxon>Bacteria</taxon>
        <taxon>Bacillati</taxon>
        <taxon>Bacillota</taxon>
        <taxon>Clostridia</taxon>
        <taxon>Eubacteriales</taxon>
        <taxon>Oscillospiraceae</taxon>
        <taxon>Sporobacter</taxon>
    </lineage>
</organism>
<feature type="signal peptide" evidence="2">
    <location>
        <begin position="1"/>
        <end position="23"/>
    </location>
</feature>
<feature type="region of interest" description="Disordered" evidence="1">
    <location>
        <begin position="24"/>
        <end position="50"/>
    </location>
</feature>
<protein>
    <recommendedName>
        <fullName evidence="5">Lipoprotein</fullName>
    </recommendedName>
</protein>
<sequence>MKRKLLLLTSVLLIALLAGCAPASNVTPSPSVSTSPLVSTGPSQTPSDTTTSASIVNTAAAFQNAIGKTGTWIICITNDMTITQDLTVDGSFMNTKTPPASQRKLAFYAQDEDRNITARYTLTAPKMTINSPDCAIWYGTFKGDLYVSADNFQLIGATVDGNVYFTSESAQSSFKMDDASKITGVKELKTA</sequence>
<evidence type="ECO:0000256" key="2">
    <source>
        <dbReference type="SAM" id="SignalP"/>
    </source>
</evidence>
<gene>
    <name evidence="3" type="ORF">SAMN02745823_00464</name>
</gene>
<feature type="compositionally biased region" description="Low complexity" evidence="1">
    <location>
        <begin position="24"/>
        <end position="43"/>
    </location>
</feature>
<accession>A0A1M5UDD1</accession>
<evidence type="ECO:0000256" key="1">
    <source>
        <dbReference type="SAM" id="MobiDB-lite"/>
    </source>
</evidence>
<dbReference type="PROSITE" id="PS51257">
    <property type="entry name" value="PROKAR_LIPOPROTEIN"/>
    <property type="match status" value="1"/>
</dbReference>
<reference evidence="3 4" key="1">
    <citation type="submission" date="2016-11" db="EMBL/GenBank/DDBJ databases">
        <authorList>
            <person name="Jaros S."/>
            <person name="Januszkiewicz K."/>
            <person name="Wedrychowicz H."/>
        </authorList>
    </citation>
    <scope>NUCLEOTIDE SEQUENCE [LARGE SCALE GENOMIC DNA]</scope>
    <source>
        <strain evidence="3 4">DSM 10068</strain>
    </source>
</reference>
<dbReference type="OrthoDB" id="2111555at2"/>
<dbReference type="AlphaFoldDB" id="A0A1M5UDD1"/>
<keyword evidence="4" id="KW-1185">Reference proteome</keyword>
<feature type="chain" id="PRO_5012341529" description="Lipoprotein" evidence="2">
    <location>
        <begin position="24"/>
        <end position="191"/>
    </location>
</feature>
<dbReference type="Proteomes" id="UP000183995">
    <property type="component" value="Unassembled WGS sequence"/>
</dbReference>
<proteinExistence type="predicted"/>
<name>A0A1M5UDD1_9FIRM</name>
<dbReference type="RefSeq" id="WP_073076006.1">
    <property type="nucleotide sequence ID" value="NZ_FQXV01000001.1"/>
</dbReference>